<feature type="compositionally biased region" description="Basic and acidic residues" evidence="1">
    <location>
        <begin position="1"/>
        <end position="18"/>
    </location>
</feature>
<comment type="caution">
    <text evidence="3">The sequence shown here is derived from an EMBL/GenBank/DDBJ whole genome shotgun (WGS) entry which is preliminary data.</text>
</comment>
<keyword evidence="2" id="KW-0812">Transmembrane</keyword>
<evidence type="ECO:0000256" key="2">
    <source>
        <dbReference type="SAM" id="Phobius"/>
    </source>
</evidence>
<feature type="transmembrane region" description="Helical" evidence="2">
    <location>
        <begin position="63"/>
        <end position="89"/>
    </location>
</feature>
<sequence length="92" mass="10916">MYYLYKKHETAESIENKRGRDRKPKKSTREDSMNVRFAQKKTDISSREIASLRERDLKLNLSALFRILLPYFTCCSVNVLSCPSAYLVWRLH</sequence>
<keyword evidence="4" id="KW-1185">Reference proteome</keyword>
<proteinExistence type="predicted"/>
<keyword evidence="2" id="KW-1133">Transmembrane helix</keyword>
<dbReference type="EMBL" id="BGPR01000158">
    <property type="protein sequence ID" value="GBM00589.1"/>
    <property type="molecule type" value="Genomic_DNA"/>
</dbReference>
<name>A0A4Y2C8C1_ARAVE</name>
<dbReference type="AlphaFoldDB" id="A0A4Y2C8C1"/>
<feature type="region of interest" description="Disordered" evidence="1">
    <location>
        <begin position="1"/>
        <end position="32"/>
    </location>
</feature>
<evidence type="ECO:0000313" key="3">
    <source>
        <dbReference type="EMBL" id="GBM00589.1"/>
    </source>
</evidence>
<accession>A0A4Y2C8C1</accession>
<gene>
    <name evidence="3" type="ORF">AVEN_77390_1</name>
</gene>
<evidence type="ECO:0000313" key="4">
    <source>
        <dbReference type="Proteomes" id="UP000499080"/>
    </source>
</evidence>
<protein>
    <submittedName>
        <fullName evidence="3">Uncharacterized protein</fullName>
    </submittedName>
</protein>
<reference evidence="3 4" key="1">
    <citation type="journal article" date="2019" name="Sci. Rep.">
        <title>Orb-weaving spider Araneus ventricosus genome elucidates the spidroin gene catalogue.</title>
        <authorList>
            <person name="Kono N."/>
            <person name="Nakamura H."/>
            <person name="Ohtoshi R."/>
            <person name="Moran D.A.P."/>
            <person name="Shinohara A."/>
            <person name="Yoshida Y."/>
            <person name="Fujiwara M."/>
            <person name="Mori M."/>
            <person name="Tomita M."/>
            <person name="Arakawa K."/>
        </authorList>
    </citation>
    <scope>NUCLEOTIDE SEQUENCE [LARGE SCALE GENOMIC DNA]</scope>
</reference>
<evidence type="ECO:0000256" key="1">
    <source>
        <dbReference type="SAM" id="MobiDB-lite"/>
    </source>
</evidence>
<dbReference type="OrthoDB" id="4843387at2759"/>
<keyword evidence="2" id="KW-0472">Membrane</keyword>
<dbReference type="Proteomes" id="UP000499080">
    <property type="component" value="Unassembled WGS sequence"/>
</dbReference>
<organism evidence="3 4">
    <name type="scientific">Araneus ventricosus</name>
    <name type="common">Orbweaver spider</name>
    <name type="synonym">Epeira ventricosa</name>
    <dbReference type="NCBI Taxonomy" id="182803"/>
    <lineage>
        <taxon>Eukaryota</taxon>
        <taxon>Metazoa</taxon>
        <taxon>Ecdysozoa</taxon>
        <taxon>Arthropoda</taxon>
        <taxon>Chelicerata</taxon>
        <taxon>Arachnida</taxon>
        <taxon>Araneae</taxon>
        <taxon>Araneomorphae</taxon>
        <taxon>Entelegynae</taxon>
        <taxon>Araneoidea</taxon>
        <taxon>Araneidae</taxon>
        <taxon>Araneus</taxon>
    </lineage>
</organism>